<dbReference type="CDD" id="cd01294">
    <property type="entry name" value="DHOase"/>
    <property type="match status" value="1"/>
</dbReference>
<dbReference type="GO" id="GO:0004151">
    <property type="term" value="F:dihydroorotase activity"/>
    <property type="evidence" value="ECO:0007669"/>
    <property type="project" value="UniProtKB-EC"/>
</dbReference>
<dbReference type="Proteomes" id="UP000193944">
    <property type="component" value="Unassembled WGS sequence"/>
</dbReference>
<dbReference type="InterPro" id="IPR006680">
    <property type="entry name" value="Amidohydro-rel"/>
</dbReference>
<dbReference type="GO" id="GO:0006207">
    <property type="term" value="P:'de novo' pyrimidine nucleobase biosynthetic process"/>
    <property type="evidence" value="ECO:0007669"/>
    <property type="project" value="EnsemblFungi"/>
</dbReference>
<keyword evidence="7" id="KW-0665">Pyrimidine biosynthesis</keyword>
<dbReference type="InterPro" id="IPR004721">
    <property type="entry name" value="DHOdimr"/>
</dbReference>
<proteinExistence type="inferred from homology"/>
<dbReference type="STRING" id="1754192.A0A1Y1XAN6"/>
<dbReference type="SUPFAM" id="SSF51556">
    <property type="entry name" value="Metallo-dependent hydrolases"/>
    <property type="match status" value="1"/>
</dbReference>
<reference evidence="9 10" key="2">
    <citation type="submission" date="2016-08" db="EMBL/GenBank/DDBJ databases">
        <title>Pervasive Adenine N6-methylation of Active Genes in Fungi.</title>
        <authorList>
            <consortium name="DOE Joint Genome Institute"/>
            <person name="Mondo S.J."/>
            <person name="Dannebaum R.O."/>
            <person name="Kuo R.C."/>
            <person name="Labutti K."/>
            <person name="Haridas S."/>
            <person name="Kuo A."/>
            <person name="Salamov A."/>
            <person name="Ahrendt S.R."/>
            <person name="Lipzen A."/>
            <person name="Sullivan W."/>
            <person name="Andreopoulos W.B."/>
            <person name="Clum A."/>
            <person name="Lindquist E."/>
            <person name="Daum C."/>
            <person name="Ramamoorthy G.K."/>
            <person name="Gryganskyi A."/>
            <person name="Culley D."/>
            <person name="Magnuson J.K."/>
            <person name="James T.Y."/>
            <person name="O'Malley M.A."/>
            <person name="Stajich J.E."/>
            <person name="Spatafora J.W."/>
            <person name="Visel A."/>
            <person name="Grigoriev I.V."/>
        </authorList>
    </citation>
    <scope>NUCLEOTIDE SEQUENCE [LARGE SCALE GENOMIC DNA]</scope>
    <source>
        <strain evidence="9 10">S4</strain>
    </source>
</reference>
<comment type="pathway">
    <text evidence="1">Pyrimidine metabolism; UMP biosynthesis via de novo pathway; (S)-dihydroorotate from bicarbonate: step 3/3.</text>
</comment>
<dbReference type="NCBIfam" id="TIGR00856">
    <property type="entry name" value="pyrC_dimer"/>
    <property type="match status" value="1"/>
</dbReference>
<dbReference type="PROSITE" id="PS00483">
    <property type="entry name" value="DIHYDROOROTASE_2"/>
    <property type="match status" value="1"/>
</dbReference>
<accession>A0A1Y1XAN6</accession>
<organism evidence="9 10">
    <name type="scientific">Anaeromyces robustus</name>
    <dbReference type="NCBI Taxonomy" id="1754192"/>
    <lineage>
        <taxon>Eukaryota</taxon>
        <taxon>Fungi</taxon>
        <taxon>Fungi incertae sedis</taxon>
        <taxon>Chytridiomycota</taxon>
        <taxon>Chytridiomycota incertae sedis</taxon>
        <taxon>Neocallimastigomycetes</taxon>
        <taxon>Neocallimastigales</taxon>
        <taxon>Neocallimastigaceae</taxon>
        <taxon>Anaeromyces</taxon>
    </lineage>
</organism>
<reference evidence="9 10" key="1">
    <citation type="submission" date="2016-08" db="EMBL/GenBank/DDBJ databases">
        <title>A Parts List for Fungal Cellulosomes Revealed by Comparative Genomics.</title>
        <authorList>
            <consortium name="DOE Joint Genome Institute"/>
            <person name="Haitjema C.H."/>
            <person name="Gilmore S.P."/>
            <person name="Henske J.K."/>
            <person name="Solomon K.V."/>
            <person name="De Groot R."/>
            <person name="Kuo A."/>
            <person name="Mondo S.J."/>
            <person name="Salamov A.A."/>
            <person name="Labutti K."/>
            <person name="Zhao Z."/>
            <person name="Chiniquy J."/>
            <person name="Barry K."/>
            <person name="Brewer H.M."/>
            <person name="Purvine S.O."/>
            <person name="Wright A.T."/>
            <person name="Boxma B."/>
            <person name="Van Alen T."/>
            <person name="Hackstein J.H."/>
            <person name="Baker S.E."/>
            <person name="Grigoriev I.V."/>
            <person name="O'Malley M.A."/>
        </authorList>
    </citation>
    <scope>NUCLEOTIDE SEQUENCE [LARGE SCALE GENOMIC DNA]</scope>
    <source>
        <strain evidence="9 10">S4</strain>
    </source>
</reference>
<dbReference type="EC" id="3.5.2.3" evidence="3"/>
<evidence type="ECO:0000256" key="5">
    <source>
        <dbReference type="ARBA" id="ARBA00022801"/>
    </source>
</evidence>
<evidence type="ECO:0000256" key="6">
    <source>
        <dbReference type="ARBA" id="ARBA00022833"/>
    </source>
</evidence>
<dbReference type="PANTHER" id="PTHR43137:SF1">
    <property type="entry name" value="DIHYDROOROTASE"/>
    <property type="match status" value="1"/>
</dbReference>
<comment type="similarity">
    <text evidence="2">Belongs to the metallo-dependent hydrolases superfamily. DHOase family. Class II DHOase subfamily.</text>
</comment>
<dbReference type="UniPathway" id="UPA00070">
    <property type="reaction ID" value="UER00117"/>
</dbReference>
<dbReference type="AlphaFoldDB" id="A0A1Y1XAN6"/>
<feature type="domain" description="Amidohydrolase-related" evidence="8">
    <location>
        <begin position="39"/>
        <end position="303"/>
    </location>
</feature>
<dbReference type="EMBL" id="MCFG01000086">
    <property type="protein sequence ID" value="ORX82812.1"/>
    <property type="molecule type" value="Genomic_DNA"/>
</dbReference>
<evidence type="ECO:0000256" key="3">
    <source>
        <dbReference type="ARBA" id="ARBA00012860"/>
    </source>
</evidence>
<dbReference type="InterPro" id="IPR002195">
    <property type="entry name" value="Dihydroorotase_CS"/>
</dbReference>
<keyword evidence="10" id="KW-1185">Reference proteome</keyword>
<name>A0A1Y1XAN6_9FUNG</name>
<sequence length="351" mass="39492">MEQLQTIELPVVDDFHTHLRQGAITKLIAKQVSDGGVGLAYVMPNLQPPIKTTDEALEYKKLLQSYNPEVEFLMTLYLTPDLTPEEIYKAAKAGIVGVKSYPRGVTTNSDSGVESYTVYYDVFRAMEKVNMVLNIHGEVPSSPDNNICVMNAEIEFLKNLEELHRDFPNLKIVLEHATTKESINLIKKINSPNVACTLTVHHLQLLIDDWAGQCHNFCKPVAKYPQDREALRSVIKDGLPQFFLGSDSAPHPRIKKESAKAPAGVFTTPNILPYLADIFESFGCLDKLHDFCCVNGRKFYGLPLNLDSRKKVKLVKAQNTIPDEYPYQDEKGQTQSVVPFLANKTINWKLL</sequence>
<evidence type="ECO:0000313" key="9">
    <source>
        <dbReference type="EMBL" id="ORX82812.1"/>
    </source>
</evidence>
<evidence type="ECO:0000313" key="10">
    <source>
        <dbReference type="Proteomes" id="UP000193944"/>
    </source>
</evidence>
<evidence type="ECO:0000256" key="2">
    <source>
        <dbReference type="ARBA" id="ARBA00005631"/>
    </source>
</evidence>
<dbReference type="PANTHER" id="PTHR43137">
    <property type="entry name" value="DIHYDROOROTASE"/>
    <property type="match status" value="1"/>
</dbReference>
<keyword evidence="6" id="KW-0862">Zinc</keyword>
<dbReference type="OrthoDB" id="1670005at2759"/>
<dbReference type="GO" id="GO:0044205">
    <property type="term" value="P:'de novo' UMP biosynthetic process"/>
    <property type="evidence" value="ECO:0007669"/>
    <property type="project" value="UniProtKB-UniPathway"/>
</dbReference>
<protein>
    <recommendedName>
        <fullName evidence="3">dihydroorotase</fullName>
        <ecNumber evidence="3">3.5.2.3</ecNumber>
    </recommendedName>
</protein>
<dbReference type="PIRSF" id="PIRSF001237">
    <property type="entry name" value="DHOdimr"/>
    <property type="match status" value="1"/>
</dbReference>
<evidence type="ECO:0000256" key="7">
    <source>
        <dbReference type="ARBA" id="ARBA00022975"/>
    </source>
</evidence>
<keyword evidence="4" id="KW-0479">Metal-binding</keyword>
<dbReference type="GO" id="GO:0005737">
    <property type="term" value="C:cytoplasm"/>
    <property type="evidence" value="ECO:0007669"/>
    <property type="project" value="TreeGrafter"/>
</dbReference>
<evidence type="ECO:0000259" key="8">
    <source>
        <dbReference type="Pfam" id="PF01979"/>
    </source>
</evidence>
<dbReference type="FunFam" id="3.20.20.140:FF:000071">
    <property type="entry name" value="Dihydroorotase, homodimeric type, variant"/>
    <property type="match status" value="1"/>
</dbReference>
<dbReference type="Pfam" id="PF01979">
    <property type="entry name" value="Amidohydro_1"/>
    <property type="match status" value="1"/>
</dbReference>
<dbReference type="Gene3D" id="3.20.20.140">
    <property type="entry name" value="Metal-dependent hydrolases"/>
    <property type="match status" value="1"/>
</dbReference>
<keyword evidence="5" id="KW-0378">Hydrolase</keyword>
<evidence type="ECO:0000256" key="1">
    <source>
        <dbReference type="ARBA" id="ARBA00004880"/>
    </source>
</evidence>
<dbReference type="GO" id="GO:0046872">
    <property type="term" value="F:metal ion binding"/>
    <property type="evidence" value="ECO:0007669"/>
    <property type="project" value="UniProtKB-KW"/>
</dbReference>
<evidence type="ECO:0000256" key="4">
    <source>
        <dbReference type="ARBA" id="ARBA00022723"/>
    </source>
</evidence>
<dbReference type="HAMAP" id="MF_00219">
    <property type="entry name" value="PyrC_classII"/>
    <property type="match status" value="1"/>
</dbReference>
<comment type="caution">
    <text evidence="9">The sequence shown here is derived from an EMBL/GenBank/DDBJ whole genome shotgun (WGS) entry which is preliminary data.</text>
</comment>
<dbReference type="InterPro" id="IPR032466">
    <property type="entry name" value="Metal_Hydrolase"/>
</dbReference>
<gene>
    <name evidence="9" type="ORF">BCR32DRAFT_231656</name>
</gene>